<comment type="caution">
    <text evidence="6">The sequence shown here is derived from an EMBL/GenBank/DDBJ whole genome shotgun (WGS) entry which is preliminary data.</text>
</comment>
<keyword evidence="1" id="KW-1015">Disulfide bond</keyword>
<feature type="compositionally biased region" description="Polar residues" evidence="3">
    <location>
        <begin position="175"/>
        <end position="187"/>
    </location>
</feature>
<keyword evidence="4" id="KW-0812">Transmembrane</keyword>
<evidence type="ECO:0000256" key="2">
    <source>
        <dbReference type="ARBA" id="ARBA00023180"/>
    </source>
</evidence>
<evidence type="ECO:0000256" key="4">
    <source>
        <dbReference type="SAM" id="Phobius"/>
    </source>
</evidence>
<feature type="domain" description="Ig-like" evidence="5">
    <location>
        <begin position="18"/>
        <end position="119"/>
    </location>
</feature>
<evidence type="ECO:0000259" key="5">
    <source>
        <dbReference type="PROSITE" id="PS50835"/>
    </source>
</evidence>
<sequence length="588" mass="66038">MGHCSGKELQRAVTSFLPSLSALPVVEVSLASSSSIDKETTLTCSAWDFYPGDIQLSWSKGSQLLTNSTRNDSLFHNSNGSYSYISNLVVSKHDWNEFAQFSCQVNHSTLKMPVVKNLILTQSASSDYNLHWIPVIPLGVLVILAAIIVAKSMKLRFKSTSQSSAERGLPETTETHPPQESQNQSSPHAEDHAPLKYLRRGKYFWIGPEHSGKIHRKAAANRQGHRLHVQAKPILKHKKQLSPESLEAVEAKTPIIWRTYWGNNYFQIENNSFQLFEAKLPALKQKSNFTQKKQALAMQFHNKEMILCFMYLLWISGPMIQPTAIALSSKMVSALQGEMVKTVCAQNIDETEGFAINLRRNGSSAELCYIQLGNFPIWSRNCTDRINLEYNKPTKGVYVVMERVSVKDSGVYSCTLDRTLPPPVRTLSQSNISLTVSALPVVEVSLASSSSIDKETTLTCSAWDFYPGDIQLSWSKGSQLLTNSTRNDSLFHNSNGSYSYISNLVVSKHDWNEFAQFSCQVNHSTLKMPVVKNLTLTQSASSEMSSPYLRAFIMPSMMLLMMLISYVVLKKYTKPSQEIMEEEQHLSF</sequence>
<feature type="transmembrane region" description="Helical" evidence="4">
    <location>
        <begin position="548"/>
        <end position="569"/>
    </location>
</feature>
<dbReference type="Pfam" id="PF07654">
    <property type="entry name" value="C1-set"/>
    <property type="match status" value="2"/>
</dbReference>
<dbReference type="InterPro" id="IPR013783">
    <property type="entry name" value="Ig-like_fold"/>
</dbReference>
<dbReference type="SMART" id="SM00409">
    <property type="entry name" value="IG"/>
    <property type="match status" value="3"/>
</dbReference>
<dbReference type="InterPro" id="IPR051755">
    <property type="entry name" value="Ig-like_CS_Receptor"/>
</dbReference>
<dbReference type="InterPro" id="IPR003599">
    <property type="entry name" value="Ig_sub"/>
</dbReference>
<dbReference type="OrthoDB" id="9424949at2759"/>
<dbReference type="InterPro" id="IPR007110">
    <property type="entry name" value="Ig-like_dom"/>
</dbReference>
<evidence type="ECO:0000256" key="1">
    <source>
        <dbReference type="ARBA" id="ARBA00023157"/>
    </source>
</evidence>
<reference evidence="6 7" key="1">
    <citation type="submission" date="2019-04" db="EMBL/GenBank/DDBJ databases">
        <title>Draft genome of the big-headed turtle Platysternon megacephalum.</title>
        <authorList>
            <person name="Gong S."/>
        </authorList>
    </citation>
    <scope>NUCLEOTIDE SEQUENCE [LARGE SCALE GENOMIC DNA]</scope>
    <source>
        <strain evidence="6">DO16091913</strain>
        <tissue evidence="6">Muscle</tissue>
    </source>
</reference>
<dbReference type="Gene3D" id="2.60.40.10">
    <property type="entry name" value="Immunoglobulins"/>
    <property type="match status" value="3"/>
</dbReference>
<feature type="transmembrane region" description="Helical" evidence="4">
    <location>
        <begin position="130"/>
        <end position="150"/>
    </location>
</feature>
<dbReference type="SUPFAM" id="SSF48726">
    <property type="entry name" value="Immunoglobulin"/>
    <property type="match status" value="3"/>
</dbReference>
<feature type="region of interest" description="Disordered" evidence="3">
    <location>
        <begin position="160"/>
        <end position="190"/>
    </location>
</feature>
<dbReference type="InterPro" id="IPR036179">
    <property type="entry name" value="Ig-like_dom_sf"/>
</dbReference>
<dbReference type="GO" id="GO:0005840">
    <property type="term" value="C:ribosome"/>
    <property type="evidence" value="ECO:0007669"/>
    <property type="project" value="UniProtKB-KW"/>
</dbReference>
<keyword evidence="6" id="KW-0687">Ribonucleoprotein</keyword>
<keyword evidence="6" id="KW-0689">Ribosomal protein</keyword>
<organism evidence="6 7">
    <name type="scientific">Platysternon megacephalum</name>
    <name type="common">big-headed turtle</name>
    <dbReference type="NCBI Taxonomy" id="55544"/>
    <lineage>
        <taxon>Eukaryota</taxon>
        <taxon>Metazoa</taxon>
        <taxon>Chordata</taxon>
        <taxon>Craniata</taxon>
        <taxon>Vertebrata</taxon>
        <taxon>Euteleostomi</taxon>
        <taxon>Archelosauria</taxon>
        <taxon>Testudinata</taxon>
        <taxon>Testudines</taxon>
        <taxon>Cryptodira</taxon>
        <taxon>Durocryptodira</taxon>
        <taxon>Testudinoidea</taxon>
        <taxon>Platysternidae</taxon>
        <taxon>Platysternon</taxon>
    </lineage>
</organism>
<accession>A0A4D9ECY6</accession>
<feature type="transmembrane region" description="Helical" evidence="4">
    <location>
        <begin position="306"/>
        <end position="327"/>
    </location>
</feature>
<dbReference type="Proteomes" id="UP000297703">
    <property type="component" value="Unassembled WGS sequence"/>
</dbReference>
<evidence type="ECO:0000313" key="6">
    <source>
        <dbReference type="EMBL" id="TFK05363.1"/>
    </source>
</evidence>
<keyword evidence="2" id="KW-0325">Glycoprotein</keyword>
<dbReference type="InterPro" id="IPR003006">
    <property type="entry name" value="Ig/MHC_CS"/>
</dbReference>
<protein>
    <submittedName>
        <fullName evidence="6">60S ribosomal protein L7</fullName>
    </submittedName>
</protein>
<keyword evidence="4" id="KW-0472">Membrane</keyword>
<dbReference type="PROSITE" id="PS50835">
    <property type="entry name" value="IG_LIKE"/>
    <property type="match status" value="2"/>
</dbReference>
<feature type="domain" description="Ig-like" evidence="5">
    <location>
        <begin position="422"/>
        <end position="535"/>
    </location>
</feature>
<keyword evidence="4" id="KW-1133">Transmembrane helix</keyword>
<evidence type="ECO:0000256" key="3">
    <source>
        <dbReference type="SAM" id="MobiDB-lite"/>
    </source>
</evidence>
<reference evidence="6 7" key="2">
    <citation type="submission" date="2019-04" db="EMBL/GenBank/DDBJ databases">
        <title>The genome sequence of big-headed turtle.</title>
        <authorList>
            <person name="Gong S."/>
        </authorList>
    </citation>
    <scope>NUCLEOTIDE SEQUENCE [LARGE SCALE GENOMIC DNA]</scope>
    <source>
        <strain evidence="6">DO16091913</strain>
        <tissue evidence="6">Muscle</tissue>
    </source>
</reference>
<dbReference type="PANTHER" id="PTHR19971">
    <property type="entry name" value="SIGNAL-REGULATORY PROTEIN BETA"/>
    <property type="match status" value="1"/>
</dbReference>
<dbReference type="EMBL" id="QXTE01000116">
    <property type="protein sequence ID" value="TFK05363.1"/>
    <property type="molecule type" value="Genomic_DNA"/>
</dbReference>
<name>A0A4D9ECY6_9SAUR</name>
<dbReference type="CDD" id="cd00098">
    <property type="entry name" value="IgC1"/>
    <property type="match status" value="2"/>
</dbReference>
<gene>
    <name evidence="6" type="ORF">DR999_PMT12063</name>
</gene>
<proteinExistence type="predicted"/>
<dbReference type="AlphaFoldDB" id="A0A4D9ECY6"/>
<dbReference type="InterPro" id="IPR003597">
    <property type="entry name" value="Ig_C1-set"/>
</dbReference>
<dbReference type="PROSITE" id="PS00290">
    <property type="entry name" value="IG_MHC"/>
    <property type="match status" value="2"/>
</dbReference>
<dbReference type="SMART" id="SM00407">
    <property type="entry name" value="IGc1"/>
    <property type="match status" value="2"/>
</dbReference>
<keyword evidence="7" id="KW-1185">Reference proteome</keyword>
<evidence type="ECO:0000313" key="7">
    <source>
        <dbReference type="Proteomes" id="UP000297703"/>
    </source>
</evidence>